<evidence type="ECO:0000256" key="3">
    <source>
        <dbReference type="ARBA" id="ARBA00022692"/>
    </source>
</evidence>
<comment type="caution">
    <text evidence="7">The sequence shown here is derived from an EMBL/GenBank/DDBJ whole genome shotgun (WGS) entry which is preliminary data.</text>
</comment>
<dbReference type="Proteomes" id="UP001595445">
    <property type="component" value="Unassembled WGS sequence"/>
</dbReference>
<feature type="transmembrane region" description="Helical" evidence="6">
    <location>
        <begin position="126"/>
        <end position="143"/>
    </location>
</feature>
<dbReference type="EMBL" id="JBHRSM010000054">
    <property type="protein sequence ID" value="MFC3088568.1"/>
    <property type="molecule type" value="Genomic_DNA"/>
</dbReference>
<keyword evidence="5 6" id="KW-0472">Membrane</keyword>
<sequence>MSGWEGLYCGPAPLPAELPWRWNFDPWALTLLTLLALWAGRSRAGVAAVLVLAVAFISPLCALSSALFSARVVHHVLLVAVAAPLLALARPARAGTAAGLPLLLATACLWFWHVPAPYDAALGHKALYWVMQASLFGSAWAFWRAAFSLRDGAGLGWVCLAFLAMGMLGAILALAPGALYATHATAPLLWGLSPLADQQLGGLVMWMPAGLPYVVWGGMLARRAWRATGATP</sequence>
<protein>
    <submittedName>
        <fullName evidence="7">Cytochrome c oxidase assembly protein</fullName>
    </submittedName>
</protein>
<dbReference type="InterPro" id="IPR019108">
    <property type="entry name" value="Caa3_assmbl_CtaG-rel"/>
</dbReference>
<feature type="transmembrane region" description="Helical" evidence="6">
    <location>
        <begin position="72"/>
        <end position="89"/>
    </location>
</feature>
<feature type="transmembrane region" description="Helical" evidence="6">
    <location>
        <begin position="155"/>
        <end position="180"/>
    </location>
</feature>
<keyword evidence="3 6" id="KW-0812">Transmembrane</keyword>
<dbReference type="RefSeq" id="WP_197644016.1">
    <property type="nucleotide sequence ID" value="NZ_JAEACP010000010.1"/>
</dbReference>
<feature type="transmembrane region" description="Helical" evidence="6">
    <location>
        <begin position="46"/>
        <end position="66"/>
    </location>
</feature>
<feature type="transmembrane region" description="Helical" evidence="6">
    <location>
        <begin position="96"/>
        <end position="114"/>
    </location>
</feature>
<gene>
    <name evidence="7" type="ORF">ACFOD6_21220</name>
</gene>
<evidence type="ECO:0000256" key="5">
    <source>
        <dbReference type="ARBA" id="ARBA00023136"/>
    </source>
</evidence>
<evidence type="ECO:0000256" key="4">
    <source>
        <dbReference type="ARBA" id="ARBA00022989"/>
    </source>
</evidence>
<evidence type="ECO:0000256" key="2">
    <source>
        <dbReference type="ARBA" id="ARBA00022475"/>
    </source>
</evidence>
<reference evidence="8" key="1">
    <citation type="journal article" date="2019" name="Int. J. Syst. Evol. Microbiol.">
        <title>The Global Catalogue of Microorganisms (GCM) 10K type strain sequencing project: providing services to taxonomists for standard genome sequencing and annotation.</title>
        <authorList>
            <consortium name="The Broad Institute Genomics Platform"/>
            <consortium name="The Broad Institute Genome Sequencing Center for Infectious Disease"/>
            <person name="Wu L."/>
            <person name="Ma J."/>
        </authorList>
    </citation>
    <scope>NUCLEOTIDE SEQUENCE [LARGE SCALE GENOMIC DNA]</scope>
    <source>
        <strain evidence="8">KCTC 62102</strain>
    </source>
</reference>
<keyword evidence="8" id="KW-1185">Reference proteome</keyword>
<evidence type="ECO:0000256" key="1">
    <source>
        <dbReference type="ARBA" id="ARBA00004651"/>
    </source>
</evidence>
<keyword evidence="4 6" id="KW-1133">Transmembrane helix</keyword>
<evidence type="ECO:0000313" key="8">
    <source>
        <dbReference type="Proteomes" id="UP001595445"/>
    </source>
</evidence>
<organism evidence="7 8">
    <name type="scientific">Tabrizicola soli</name>
    <dbReference type="NCBI Taxonomy" id="2185115"/>
    <lineage>
        <taxon>Bacteria</taxon>
        <taxon>Pseudomonadati</taxon>
        <taxon>Pseudomonadota</taxon>
        <taxon>Alphaproteobacteria</taxon>
        <taxon>Rhodobacterales</taxon>
        <taxon>Paracoccaceae</taxon>
        <taxon>Tabrizicola</taxon>
    </lineage>
</organism>
<feature type="transmembrane region" description="Helical" evidence="6">
    <location>
        <begin position="200"/>
        <end position="221"/>
    </location>
</feature>
<evidence type="ECO:0000256" key="6">
    <source>
        <dbReference type="SAM" id="Phobius"/>
    </source>
</evidence>
<name>A0ABV7E1J0_9RHOB</name>
<comment type="subcellular location">
    <subcellularLocation>
        <location evidence="1">Cell membrane</location>
        <topology evidence="1">Multi-pass membrane protein</topology>
    </subcellularLocation>
</comment>
<accession>A0ABV7E1J0</accession>
<feature type="transmembrane region" description="Helical" evidence="6">
    <location>
        <begin position="20"/>
        <end position="39"/>
    </location>
</feature>
<proteinExistence type="predicted"/>
<dbReference type="Pfam" id="PF09678">
    <property type="entry name" value="Caa3_CtaG"/>
    <property type="match status" value="2"/>
</dbReference>
<evidence type="ECO:0000313" key="7">
    <source>
        <dbReference type="EMBL" id="MFC3088568.1"/>
    </source>
</evidence>
<keyword evidence="2" id="KW-1003">Cell membrane</keyword>